<dbReference type="GO" id="GO:0004252">
    <property type="term" value="F:serine-type endopeptidase activity"/>
    <property type="evidence" value="ECO:0007669"/>
    <property type="project" value="InterPro"/>
</dbReference>
<dbReference type="EMBL" id="KE124972">
    <property type="protein sequence ID" value="EPB73763.1"/>
    <property type="molecule type" value="Genomic_DNA"/>
</dbReference>
<dbReference type="SUPFAM" id="SSF50494">
    <property type="entry name" value="Trypsin-like serine proteases"/>
    <property type="match status" value="1"/>
</dbReference>
<evidence type="ECO:0000256" key="1">
    <source>
        <dbReference type="ARBA" id="ARBA00023157"/>
    </source>
</evidence>
<organism evidence="4 5">
    <name type="scientific">Ancylostoma ceylanicum</name>
    <dbReference type="NCBI Taxonomy" id="53326"/>
    <lineage>
        <taxon>Eukaryota</taxon>
        <taxon>Metazoa</taxon>
        <taxon>Ecdysozoa</taxon>
        <taxon>Nematoda</taxon>
        <taxon>Chromadorea</taxon>
        <taxon>Rhabditida</taxon>
        <taxon>Rhabditina</taxon>
        <taxon>Rhabditomorpha</taxon>
        <taxon>Strongyloidea</taxon>
        <taxon>Ancylostomatidae</taxon>
        <taxon>Ancylostomatinae</taxon>
        <taxon>Ancylostoma</taxon>
    </lineage>
</organism>
<evidence type="ECO:0000313" key="5">
    <source>
        <dbReference type="Proteomes" id="UP000054495"/>
    </source>
</evidence>
<dbReference type="InterPro" id="IPR001254">
    <property type="entry name" value="Trypsin_dom"/>
</dbReference>
<evidence type="ECO:0000313" key="4">
    <source>
        <dbReference type="EMBL" id="EPB73763.1"/>
    </source>
</evidence>
<feature type="domain" description="Peptidase S1" evidence="3">
    <location>
        <begin position="16"/>
        <end position="185"/>
    </location>
</feature>
<evidence type="ECO:0000256" key="2">
    <source>
        <dbReference type="ARBA" id="ARBA00024195"/>
    </source>
</evidence>
<gene>
    <name evidence="4" type="ORF">ANCCEY_07150</name>
</gene>
<dbReference type="PANTHER" id="PTHR24256">
    <property type="entry name" value="TRYPTASE-RELATED"/>
    <property type="match status" value="1"/>
</dbReference>
<dbReference type="GO" id="GO:0006508">
    <property type="term" value="P:proteolysis"/>
    <property type="evidence" value="ECO:0007669"/>
    <property type="project" value="InterPro"/>
</dbReference>
<keyword evidence="5" id="KW-1185">Reference proteome</keyword>
<comment type="similarity">
    <text evidence="2">Belongs to the peptidase S1 family. CLIP subfamily.</text>
</comment>
<protein>
    <submittedName>
        <fullName evidence="4">Trypsin</fullName>
    </submittedName>
</protein>
<proteinExistence type="inferred from homology"/>
<dbReference type="Pfam" id="PF00089">
    <property type="entry name" value="Trypsin"/>
    <property type="match status" value="1"/>
</dbReference>
<reference evidence="4 5" key="1">
    <citation type="submission" date="2013-05" db="EMBL/GenBank/DDBJ databases">
        <title>Draft genome of the parasitic nematode Anyclostoma ceylanicum.</title>
        <authorList>
            <person name="Mitreva M."/>
        </authorList>
    </citation>
    <scope>NUCLEOTIDE SEQUENCE [LARGE SCALE GENOMIC DNA]</scope>
</reference>
<dbReference type="InterPro" id="IPR009003">
    <property type="entry name" value="Peptidase_S1_PA"/>
</dbReference>
<keyword evidence="1" id="KW-1015">Disulfide bond</keyword>
<accession>A0A0D6LRE9</accession>
<sequence>MNDVYPFNKVKEKLYVLVGGICISRNKNENCTAKDIGKRIKIRRAFYKRFFELGCSGTRDFAILELEEKVPDGINHICLPHLHNVDELTDKSIKLFAFGWGADRTKAYEAAPVPYLQKLDLGVKMTEDECRENNLQKRPDTFCTWEHAEKDVCHGDSGGGVSASLNGRSFLMGIVSHGTDCSDLVVGAPPKAQMMTDIRYYTADLDSALGMRVSDRKSRWEQLSTNQSYHT</sequence>
<name>A0A0D6LRE9_9BILA</name>
<dbReference type="Proteomes" id="UP000054495">
    <property type="component" value="Unassembled WGS sequence"/>
</dbReference>
<dbReference type="SMART" id="SM00020">
    <property type="entry name" value="Tryp_SPc"/>
    <property type="match status" value="1"/>
</dbReference>
<dbReference type="AlphaFoldDB" id="A0A0D6LRE9"/>
<dbReference type="InterPro" id="IPR051487">
    <property type="entry name" value="Ser/Thr_Proteases_Immune/Dev"/>
</dbReference>
<evidence type="ECO:0000259" key="3">
    <source>
        <dbReference type="SMART" id="SM00020"/>
    </source>
</evidence>
<dbReference type="InterPro" id="IPR043504">
    <property type="entry name" value="Peptidase_S1_PA_chymotrypsin"/>
</dbReference>
<dbReference type="Gene3D" id="2.40.10.10">
    <property type="entry name" value="Trypsin-like serine proteases"/>
    <property type="match status" value="1"/>
</dbReference>